<dbReference type="EMBL" id="VIVL01000004">
    <property type="protein sequence ID" value="TWD86137.1"/>
    <property type="molecule type" value="Genomic_DNA"/>
</dbReference>
<evidence type="ECO:0000256" key="1">
    <source>
        <dbReference type="ARBA" id="ARBA00008061"/>
    </source>
</evidence>
<proteinExistence type="inferred from homology"/>
<dbReference type="RefSeq" id="WP_145743154.1">
    <property type="nucleotide sequence ID" value="NZ_VIVL01000004.1"/>
</dbReference>
<dbReference type="PANTHER" id="PTHR10357:SF179">
    <property type="entry name" value="NEUTRAL AND BASIC AMINO ACID TRANSPORT PROTEIN RBAT"/>
    <property type="match status" value="1"/>
</dbReference>
<dbReference type="InterPro" id="IPR017853">
    <property type="entry name" value="GH"/>
</dbReference>
<dbReference type="InterPro" id="IPR006047">
    <property type="entry name" value="GH13_cat_dom"/>
</dbReference>
<dbReference type="SUPFAM" id="SSF51445">
    <property type="entry name" value="(Trans)glycosidases"/>
    <property type="match status" value="1"/>
</dbReference>
<evidence type="ECO:0000313" key="6">
    <source>
        <dbReference type="Proteomes" id="UP000319722"/>
    </source>
</evidence>
<dbReference type="AlphaFoldDB" id="A0A561C540"/>
<keyword evidence="3" id="KW-0326">Glycosidase</keyword>
<reference evidence="5 6" key="1">
    <citation type="submission" date="2019-06" db="EMBL/GenBank/DDBJ databases">
        <title>Sorghum-associated microbial communities from plants grown in Nebraska, USA.</title>
        <authorList>
            <person name="Schachtman D."/>
        </authorList>
    </citation>
    <scope>NUCLEOTIDE SEQUENCE [LARGE SCALE GENOMIC DNA]</scope>
    <source>
        <strain evidence="5 6">T529</strain>
    </source>
</reference>
<dbReference type="Proteomes" id="UP000319722">
    <property type="component" value="Unassembled WGS sequence"/>
</dbReference>
<dbReference type="Gene3D" id="3.90.400.10">
    <property type="entry name" value="Oligo-1,6-glucosidase, Domain 2"/>
    <property type="match status" value="1"/>
</dbReference>
<dbReference type="PANTHER" id="PTHR10357">
    <property type="entry name" value="ALPHA-AMYLASE FAMILY MEMBER"/>
    <property type="match status" value="1"/>
</dbReference>
<gene>
    <name evidence="5" type="ORF">FB547_10479</name>
</gene>
<dbReference type="CDD" id="cd11331">
    <property type="entry name" value="AmyAc_OligoGlu_like"/>
    <property type="match status" value="1"/>
</dbReference>
<dbReference type="FunFam" id="3.90.400.10:FF:000002">
    <property type="entry name" value="Sucrose isomerase"/>
    <property type="match status" value="1"/>
</dbReference>
<keyword evidence="2" id="KW-0378">Hydrolase</keyword>
<dbReference type="SMART" id="SM00642">
    <property type="entry name" value="Aamy"/>
    <property type="match status" value="1"/>
</dbReference>
<name>A0A561C540_9BURK</name>
<comment type="similarity">
    <text evidence="1">Belongs to the glycosyl hydrolase 13 family.</text>
</comment>
<organism evidence="5 6">
    <name type="scientific">Variovorax beijingensis</name>
    <dbReference type="NCBI Taxonomy" id="2496117"/>
    <lineage>
        <taxon>Bacteria</taxon>
        <taxon>Pseudomonadati</taxon>
        <taxon>Pseudomonadota</taxon>
        <taxon>Betaproteobacteria</taxon>
        <taxon>Burkholderiales</taxon>
        <taxon>Comamonadaceae</taxon>
        <taxon>Variovorax</taxon>
    </lineage>
</organism>
<feature type="domain" description="Glycosyl hydrolase family 13 catalytic" evidence="4">
    <location>
        <begin position="14"/>
        <end position="400"/>
    </location>
</feature>
<comment type="caution">
    <text evidence="5">The sequence shown here is derived from an EMBL/GenBank/DDBJ whole genome shotgun (WGS) entry which is preliminary data.</text>
</comment>
<dbReference type="Gene3D" id="3.20.20.80">
    <property type="entry name" value="Glycosidases"/>
    <property type="match status" value="2"/>
</dbReference>
<dbReference type="SUPFAM" id="SSF51011">
    <property type="entry name" value="Glycosyl hydrolase domain"/>
    <property type="match status" value="1"/>
</dbReference>
<protein>
    <submittedName>
        <fullName evidence="5">Alpha-glucosidase</fullName>
    </submittedName>
</protein>
<dbReference type="GO" id="GO:0009313">
    <property type="term" value="P:oligosaccharide catabolic process"/>
    <property type="evidence" value="ECO:0007669"/>
    <property type="project" value="TreeGrafter"/>
</dbReference>
<sequence length="536" mass="60520">MSADAWWKNGIVYQIYPRSFQDSDGDGIGDLRGIRKRLDYLVELGVDAIWISPIYPSPMADFGYDISDYCNIDPRFGTLEDFDALAAECRARGLKLVLDFVPNHTSDQHPWFVQSRASRTSPRRDWYLWRDPAPDGGPPNNWLSNFGGPAWTFDEASGQYYCHSFLKQQPDLNWRNREVREAMYEVLRFWLRRGVDGFRVDVLYHLVKDDQFRDNPPNPSFQPGQDPSHRLLALYTTDRPEMQDIVVEMRRVVDAFSDEASARVLIGELYLPLERLMAYYGRTSEGLLQGVQLPFNFQLIAAPWHAAEIDRIVRNYEAALPHGAAPNWVLGNHDKPRIASRVGQERARLAAMLLLTLRGTPTLYYGDEIGLTDVPIPPDEVQDPFEKNEPGKGLGRDPQRTPMQWSRAHAAGFTDGTPWLRLGGDWGMRNVESQLADPASMLQLYKRLIALRRNEPALHEGSHEQLDAGADVLAYARTSGDRRLVVLLNFATTETRVAADLLPAEVVVLASTQADRTGAVAGELVLQPLEGVIVTH</sequence>
<evidence type="ECO:0000259" key="4">
    <source>
        <dbReference type="SMART" id="SM00642"/>
    </source>
</evidence>
<dbReference type="GO" id="GO:0004556">
    <property type="term" value="F:alpha-amylase activity"/>
    <property type="evidence" value="ECO:0007669"/>
    <property type="project" value="TreeGrafter"/>
</dbReference>
<dbReference type="InterPro" id="IPR045857">
    <property type="entry name" value="O16G_dom_2"/>
</dbReference>
<evidence type="ECO:0000313" key="5">
    <source>
        <dbReference type="EMBL" id="TWD86137.1"/>
    </source>
</evidence>
<evidence type="ECO:0000256" key="3">
    <source>
        <dbReference type="ARBA" id="ARBA00023295"/>
    </source>
</evidence>
<dbReference type="InterPro" id="IPR013780">
    <property type="entry name" value="Glyco_hydro_b"/>
</dbReference>
<accession>A0A561C540</accession>
<evidence type="ECO:0000256" key="2">
    <source>
        <dbReference type="ARBA" id="ARBA00022801"/>
    </source>
</evidence>
<dbReference type="Pfam" id="PF00128">
    <property type="entry name" value="Alpha-amylase"/>
    <property type="match status" value="1"/>
</dbReference>
<dbReference type="OrthoDB" id="9805159at2"/>
<dbReference type="Gene3D" id="2.60.40.1180">
    <property type="entry name" value="Golgi alpha-mannosidase II"/>
    <property type="match status" value="1"/>
</dbReference>